<feature type="transmembrane region" description="Helical" evidence="1">
    <location>
        <begin position="434"/>
        <end position="454"/>
    </location>
</feature>
<keyword evidence="1" id="KW-1133">Transmembrane helix</keyword>
<dbReference type="STRING" id="1798513.A3A40_00920"/>
<proteinExistence type="predicted"/>
<protein>
    <recommendedName>
        <fullName evidence="2">Glycosyltransferase 2-like domain-containing protein</fullName>
    </recommendedName>
</protein>
<sequence>MNKPDSHWYLHVGRASELSGRDRVVYRLFEILPGALSLTTLGAFVVLSFMKPVIAAYLTIVFSVYWLFKTSYLSIHLRHNFKRVQHNLTVDWNERLKTLKHDQIVHLVVFPFYEETYEVVAGSVRGLLESRWDTRSIALVLAAEERAGASALGVARRIEREFGENFLVCITTCHPQGLPGEMPGKGSNSSYAAEEARVRILDPRGIPYESVIVSAFDVDTVVYPQYFACLTWNFLTAENPLRSSFQPVPLYNNNIWEAPILARVVAYSSSFWQMIQQERPEKLATFSSHAVSFRALYDAGYWQKNIVSEDSRIFWNLFVRYDGAYEVVPIAYPVSMDANVAPTFFGTLRNIYLQHRRWTYGAENIAYILFAFLKNPRIPFRKKLRAALFQIEGFWSLATHPLILFAVGWLPLFIGGDAFNTTVLSYNLPSVARTFLTLAMFGLIFSASFSMYLVPKRPSEYTKFRSVMLVAQWLLVPITMVIFSSIPGLDAQIRLMFGRYLGFWVTPKSRKTSTPLSKAAV</sequence>
<accession>A0A1F6EJI7</accession>
<dbReference type="Proteomes" id="UP000178427">
    <property type="component" value="Unassembled WGS sequence"/>
</dbReference>
<dbReference type="InterPro" id="IPR001173">
    <property type="entry name" value="Glyco_trans_2-like"/>
</dbReference>
<dbReference type="EMBL" id="MFMA01000037">
    <property type="protein sequence ID" value="OGG73776.1"/>
    <property type="molecule type" value="Genomic_DNA"/>
</dbReference>
<dbReference type="Pfam" id="PF13632">
    <property type="entry name" value="Glyco_trans_2_3"/>
    <property type="match status" value="1"/>
</dbReference>
<evidence type="ECO:0000313" key="3">
    <source>
        <dbReference type="EMBL" id="OGG73776.1"/>
    </source>
</evidence>
<comment type="caution">
    <text evidence="3">The sequence shown here is derived from an EMBL/GenBank/DDBJ whole genome shotgun (WGS) entry which is preliminary data.</text>
</comment>
<dbReference type="PANTHER" id="PTHR36851:SF1">
    <property type="entry name" value="GLYCO_TRANS_2-LIKE DOMAIN-CONTAINING PROTEIN"/>
    <property type="match status" value="1"/>
</dbReference>
<evidence type="ECO:0000256" key="1">
    <source>
        <dbReference type="SAM" id="Phobius"/>
    </source>
</evidence>
<gene>
    <name evidence="3" type="ORF">A3A40_00920</name>
</gene>
<dbReference type="InterPro" id="IPR029044">
    <property type="entry name" value="Nucleotide-diphossugar_trans"/>
</dbReference>
<feature type="transmembrane region" description="Helical" evidence="1">
    <location>
        <begin position="24"/>
        <end position="47"/>
    </location>
</feature>
<feature type="transmembrane region" description="Helical" evidence="1">
    <location>
        <begin position="466"/>
        <end position="486"/>
    </location>
</feature>
<dbReference type="PANTHER" id="PTHR36851">
    <property type="entry name" value="UNNAMED PRODUCT"/>
    <property type="match status" value="1"/>
</dbReference>
<name>A0A1F6EJI7_9BACT</name>
<dbReference type="Gene3D" id="3.90.550.10">
    <property type="entry name" value="Spore Coat Polysaccharide Biosynthesis Protein SpsA, Chain A"/>
    <property type="match status" value="1"/>
</dbReference>
<evidence type="ECO:0000313" key="4">
    <source>
        <dbReference type="Proteomes" id="UP000178427"/>
    </source>
</evidence>
<organism evidence="3 4">
    <name type="scientific">Candidatus Kaiserbacteria bacterium RIFCSPLOWO2_01_FULL_54_20</name>
    <dbReference type="NCBI Taxonomy" id="1798513"/>
    <lineage>
        <taxon>Bacteria</taxon>
        <taxon>Candidatus Kaiseribacteriota</taxon>
    </lineage>
</organism>
<evidence type="ECO:0000259" key="2">
    <source>
        <dbReference type="Pfam" id="PF13632"/>
    </source>
</evidence>
<keyword evidence="1" id="KW-0472">Membrane</keyword>
<feature type="domain" description="Glycosyltransferase 2-like" evidence="2">
    <location>
        <begin position="216"/>
        <end position="413"/>
    </location>
</feature>
<feature type="transmembrane region" description="Helical" evidence="1">
    <location>
        <begin position="53"/>
        <end position="75"/>
    </location>
</feature>
<reference evidence="3 4" key="1">
    <citation type="journal article" date="2016" name="Nat. Commun.">
        <title>Thousands of microbial genomes shed light on interconnected biogeochemical processes in an aquifer system.</title>
        <authorList>
            <person name="Anantharaman K."/>
            <person name="Brown C.T."/>
            <person name="Hug L.A."/>
            <person name="Sharon I."/>
            <person name="Castelle C.J."/>
            <person name="Probst A.J."/>
            <person name="Thomas B.C."/>
            <person name="Singh A."/>
            <person name="Wilkins M.J."/>
            <person name="Karaoz U."/>
            <person name="Brodie E.L."/>
            <person name="Williams K.H."/>
            <person name="Hubbard S.S."/>
            <person name="Banfield J.F."/>
        </authorList>
    </citation>
    <scope>NUCLEOTIDE SEQUENCE [LARGE SCALE GENOMIC DNA]</scope>
</reference>
<keyword evidence="1" id="KW-0812">Transmembrane</keyword>
<feature type="transmembrane region" description="Helical" evidence="1">
    <location>
        <begin position="387"/>
        <end position="414"/>
    </location>
</feature>
<dbReference type="AlphaFoldDB" id="A0A1F6EJI7"/>